<sequence length="234" mass="27083">MQKRALMNWSGGKDSALSLYHILQNKEYEVEYLLTSLNDSFKRVSMHGVREELLDQQAENIGIDLVKLRLAETVSMEEYQAKMAETMQPLIESGIEYSIFGDIFLEDLRLHREQRLAEVGMKGVFPIWKRPSLELLDEFWDLGFKTIVVAINGNQLDKSFCGRILDRDFVKDLPPTVDPCGENGEFHTFVFETPYFKKPIKFDIGETVDKTYHFKNSDGDDLTSTYFFTDLIPK</sequence>
<comment type="caution">
    <text evidence="2">The sequence shown here is derived from an EMBL/GenBank/DDBJ whole genome shotgun (WGS) entry which is preliminary data.</text>
</comment>
<dbReference type="RefSeq" id="WP_229201494.1">
    <property type="nucleotide sequence ID" value="NZ_QGGO01000007.1"/>
</dbReference>
<evidence type="ECO:0000313" key="2">
    <source>
        <dbReference type="EMBL" id="PWK27434.1"/>
    </source>
</evidence>
<keyword evidence="3" id="KW-1185">Reference proteome</keyword>
<proteinExistence type="predicted"/>
<dbReference type="Gene3D" id="3.90.1490.10">
    <property type="entry name" value="putative n-type atp pyrophosphatase, domain 2"/>
    <property type="match status" value="1"/>
</dbReference>
<name>A0A316EFF9_9BACT</name>
<dbReference type="Pfam" id="PF01902">
    <property type="entry name" value="Diphthami_syn_2"/>
    <property type="match status" value="1"/>
</dbReference>
<dbReference type="AlphaFoldDB" id="A0A316EFF9"/>
<protein>
    <submittedName>
        <fullName evidence="2">Uncharacterized protein (TIGR00290 family)</fullName>
    </submittedName>
</protein>
<evidence type="ECO:0000313" key="3">
    <source>
        <dbReference type="Proteomes" id="UP000245489"/>
    </source>
</evidence>
<feature type="domain" description="Diphthamide synthase" evidence="1">
    <location>
        <begin position="6"/>
        <end position="206"/>
    </location>
</feature>
<reference evidence="2 3" key="1">
    <citation type="submission" date="2018-05" db="EMBL/GenBank/DDBJ databases">
        <title>Genomic Encyclopedia of Archaeal and Bacterial Type Strains, Phase II (KMG-II): from individual species to whole genera.</title>
        <authorList>
            <person name="Goeker M."/>
        </authorList>
    </citation>
    <scope>NUCLEOTIDE SEQUENCE [LARGE SCALE GENOMIC DNA]</scope>
    <source>
        <strain evidence="2 3">DSM 22214</strain>
    </source>
</reference>
<dbReference type="Proteomes" id="UP000245489">
    <property type="component" value="Unassembled WGS sequence"/>
</dbReference>
<gene>
    <name evidence="2" type="ORF">LV89_01748</name>
</gene>
<dbReference type="InterPro" id="IPR014729">
    <property type="entry name" value="Rossmann-like_a/b/a_fold"/>
</dbReference>
<accession>A0A316EFF9</accession>
<dbReference type="InterPro" id="IPR002761">
    <property type="entry name" value="Diphthami_syn_dom"/>
</dbReference>
<dbReference type="InterPro" id="IPR030662">
    <property type="entry name" value="DPH6/MJ0570"/>
</dbReference>
<dbReference type="SUPFAM" id="SSF52402">
    <property type="entry name" value="Adenine nucleotide alpha hydrolases-like"/>
    <property type="match status" value="1"/>
</dbReference>
<dbReference type="CDD" id="cd01994">
    <property type="entry name" value="AANH_PF0828-like"/>
    <property type="match status" value="1"/>
</dbReference>
<organism evidence="2 3">
    <name type="scientific">Arcicella aurantiaca</name>
    <dbReference type="NCBI Taxonomy" id="591202"/>
    <lineage>
        <taxon>Bacteria</taxon>
        <taxon>Pseudomonadati</taxon>
        <taxon>Bacteroidota</taxon>
        <taxon>Cytophagia</taxon>
        <taxon>Cytophagales</taxon>
        <taxon>Flectobacillaceae</taxon>
        <taxon>Arcicella</taxon>
    </lineage>
</organism>
<dbReference type="Gene3D" id="3.40.50.620">
    <property type="entry name" value="HUPs"/>
    <property type="match status" value="1"/>
</dbReference>
<dbReference type="EMBL" id="QGGO01000007">
    <property type="protein sequence ID" value="PWK27434.1"/>
    <property type="molecule type" value="Genomic_DNA"/>
</dbReference>
<dbReference type="PIRSF" id="PIRSF039123">
    <property type="entry name" value="Diphthamide_synthase"/>
    <property type="match status" value="1"/>
</dbReference>
<dbReference type="NCBIfam" id="TIGR00290">
    <property type="entry name" value="MJ0570_dom"/>
    <property type="match status" value="1"/>
</dbReference>
<evidence type="ECO:0000259" key="1">
    <source>
        <dbReference type="Pfam" id="PF01902"/>
    </source>
</evidence>